<evidence type="ECO:0000313" key="2">
    <source>
        <dbReference type="Proteomes" id="UP001501207"/>
    </source>
</evidence>
<dbReference type="RefSeq" id="WP_344981306.1">
    <property type="nucleotide sequence ID" value="NZ_BAABFN010000022.1"/>
</dbReference>
<dbReference type="InterPro" id="IPR036291">
    <property type="entry name" value="NAD(P)-bd_dom_sf"/>
</dbReference>
<organism evidence="1 2">
    <name type="scientific">Compostibacter hankyongensis</name>
    <dbReference type="NCBI Taxonomy" id="1007089"/>
    <lineage>
        <taxon>Bacteria</taxon>
        <taxon>Pseudomonadati</taxon>
        <taxon>Bacteroidota</taxon>
        <taxon>Chitinophagia</taxon>
        <taxon>Chitinophagales</taxon>
        <taxon>Chitinophagaceae</taxon>
        <taxon>Compostibacter</taxon>
    </lineage>
</organism>
<dbReference type="Proteomes" id="UP001501207">
    <property type="component" value="Unassembled WGS sequence"/>
</dbReference>
<reference evidence="2" key="1">
    <citation type="journal article" date="2019" name="Int. J. Syst. Evol. Microbiol.">
        <title>The Global Catalogue of Microorganisms (GCM) 10K type strain sequencing project: providing services to taxonomists for standard genome sequencing and annotation.</title>
        <authorList>
            <consortium name="The Broad Institute Genomics Platform"/>
            <consortium name="The Broad Institute Genome Sequencing Center for Infectious Disease"/>
            <person name="Wu L."/>
            <person name="Ma J."/>
        </authorList>
    </citation>
    <scope>NUCLEOTIDE SEQUENCE [LARGE SCALE GENOMIC DNA]</scope>
    <source>
        <strain evidence="2">JCM 17664</strain>
    </source>
</reference>
<dbReference type="EMBL" id="BAABFN010000022">
    <property type="protein sequence ID" value="GAA4319147.1"/>
    <property type="molecule type" value="Genomic_DNA"/>
</dbReference>
<gene>
    <name evidence="1" type="ORF">GCM10023143_32350</name>
</gene>
<dbReference type="PANTHER" id="PTHR14097:SF8">
    <property type="entry name" value="NAD(P)-BINDING DOMAIN-CONTAINING PROTEIN"/>
    <property type="match status" value="1"/>
</dbReference>
<sequence length="223" mass="24481">MAYKVIITGTTGMVGEGVMMACLADPRIAGVLSVSRKPTGRSHPKLKEYLVSDFLNLKKGDENLQGYDGCFFCTGVSSIGMKEAEYSRLTYDLTTHFAGVLPQRDMAFIYVSGSGTDSSEKGRLMWARVKGKTENALLKMSFKKVYCFRPGLMKPTPGQRNVLKLYRYAGWMYPILKAVFPNSAGTLRQVGQAMIHCLINGGDKQIMEVKDINHAGGSAAEGR</sequence>
<keyword evidence="2" id="KW-1185">Reference proteome</keyword>
<name>A0ABP8G858_9BACT</name>
<accession>A0ABP8G858</accession>
<proteinExistence type="predicted"/>
<protein>
    <submittedName>
        <fullName evidence="1">Epimerase</fullName>
    </submittedName>
</protein>
<dbReference type="SUPFAM" id="SSF51735">
    <property type="entry name" value="NAD(P)-binding Rossmann-fold domains"/>
    <property type="match status" value="1"/>
</dbReference>
<comment type="caution">
    <text evidence="1">The sequence shown here is derived from an EMBL/GenBank/DDBJ whole genome shotgun (WGS) entry which is preliminary data.</text>
</comment>
<dbReference type="PANTHER" id="PTHR14097">
    <property type="entry name" value="OXIDOREDUCTASE HTATIP2"/>
    <property type="match status" value="1"/>
</dbReference>
<dbReference type="Gene3D" id="3.40.50.720">
    <property type="entry name" value="NAD(P)-binding Rossmann-like Domain"/>
    <property type="match status" value="1"/>
</dbReference>
<evidence type="ECO:0000313" key="1">
    <source>
        <dbReference type="EMBL" id="GAA4319147.1"/>
    </source>
</evidence>